<reference evidence="8" key="1">
    <citation type="submission" date="2014-11" db="EMBL/GenBank/DDBJ databases">
        <authorList>
            <person name="Otto D Thomas"/>
            <person name="Naeem Raeece"/>
        </authorList>
    </citation>
    <scope>NUCLEOTIDE SEQUENCE</scope>
</reference>
<feature type="compositionally biased region" description="Polar residues" evidence="6">
    <location>
        <begin position="604"/>
        <end position="627"/>
    </location>
</feature>
<dbReference type="Pfam" id="PF00069">
    <property type="entry name" value="Pkinase"/>
    <property type="match status" value="1"/>
</dbReference>
<protein>
    <recommendedName>
        <fullName evidence="1">non-specific serine/threonine protein kinase</fullName>
        <ecNumber evidence="1">2.7.11.1</ecNumber>
    </recommendedName>
</protein>
<feature type="domain" description="Protein kinase" evidence="7">
    <location>
        <begin position="31"/>
        <end position="291"/>
    </location>
</feature>
<evidence type="ECO:0000256" key="1">
    <source>
        <dbReference type="ARBA" id="ARBA00012513"/>
    </source>
</evidence>
<keyword evidence="5" id="KW-0175">Coiled coil</keyword>
<dbReference type="PANTHER" id="PTHR48012">
    <property type="entry name" value="STERILE20-LIKE KINASE, ISOFORM B-RELATED"/>
    <property type="match status" value="1"/>
</dbReference>
<feature type="compositionally biased region" description="Polar residues" evidence="6">
    <location>
        <begin position="642"/>
        <end position="656"/>
    </location>
</feature>
<feature type="region of interest" description="Disordered" evidence="6">
    <location>
        <begin position="603"/>
        <end position="671"/>
    </location>
</feature>
<accession>A0A0G4F4R6</accession>
<dbReference type="EMBL" id="CDMZ01000125">
    <property type="protein sequence ID" value="CEM07353.1"/>
    <property type="molecule type" value="Genomic_DNA"/>
</dbReference>
<feature type="compositionally biased region" description="Basic and acidic residues" evidence="6">
    <location>
        <begin position="334"/>
        <end position="349"/>
    </location>
</feature>
<feature type="binding site" evidence="4">
    <location>
        <position position="60"/>
    </location>
    <ligand>
        <name>ATP</name>
        <dbReference type="ChEBI" id="CHEBI:30616"/>
    </ligand>
</feature>
<dbReference type="InterPro" id="IPR017441">
    <property type="entry name" value="Protein_kinase_ATP_BS"/>
</dbReference>
<feature type="coiled-coil region" evidence="5">
    <location>
        <begin position="400"/>
        <end position="483"/>
    </location>
</feature>
<evidence type="ECO:0000256" key="5">
    <source>
        <dbReference type="SAM" id="Coils"/>
    </source>
</evidence>
<feature type="coiled-coil region" evidence="5">
    <location>
        <begin position="525"/>
        <end position="592"/>
    </location>
</feature>
<dbReference type="VEuPathDB" id="CryptoDB:Cvel_15206"/>
<evidence type="ECO:0000256" key="6">
    <source>
        <dbReference type="SAM" id="MobiDB-lite"/>
    </source>
</evidence>
<evidence type="ECO:0000256" key="2">
    <source>
        <dbReference type="ARBA" id="ARBA00022741"/>
    </source>
</evidence>
<dbReference type="InterPro" id="IPR011009">
    <property type="entry name" value="Kinase-like_dom_sf"/>
</dbReference>
<dbReference type="AlphaFoldDB" id="A0A0G4F4R6"/>
<dbReference type="SUPFAM" id="SSF56112">
    <property type="entry name" value="Protein kinase-like (PK-like)"/>
    <property type="match status" value="1"/>
</dbReference>
<dbReference type="PROSITE" id="PS00108">
    <property type="entry name" value="PROTEIN_KINASE_ST"/>
    <property type="match status" value="1"/>
</dbReference>
<dbReference type="EC" id="2.7.11.1" evidence="1"/>
<dbReference type="InterPro" id="IPR008271">
    <property type="entry name" value="Ser/Thr_kinase_AS"/>
</dbReference>
<evidence type="ECO:0000313" key="8">
    <source>
        <dbReference type="EMBL" id="CEM07353.1"/>
    </source>
</evidence>
<keyword evidence="2 4" id="KW-0547">Nucleotide-binding</keyword>
<dbReference type="Gene3D" id="1.10.510.10">
    <property type="entry name" value="Transferase(Phosphotransferase) domain 1"/>
    <property type="match status" value="1"/>
</dbReference>
<evidence type="ECO:0000256" key="4">
    <source>
        <dbReference type="PROSITE-ProRule" id="PRU10141"/>
    </source>
</evidence>
<dbReference type="GO" id="GO:0005524">
    <property type="term" value="F:ATP binding"/>
    <property type="evidence" value="ECO:0007669"/>
    <property type="project" value="UniProtKB-UniRule"/>
</dbReference>
<dbReference type="SMART" id="SM00220">
    <property type="entry name" value="S_TKc"/>
    <property type="match status" value="1"/>
</dbReference>
<feature type="compositionally biased region" description="Basic residues" evidence="6">
    <location>
        <begin position="350"/>
        <end position="364"/>
    </location>
</feature>
<evidence type="ECO:0000259" key="7">
    <source>
        <dbReference type="PROSITE" id="PS50011"/>
    </source>
</evidence>
<gene>
    <name evidence="8" type="ORF">Cvel_15206</name>
</gene>
<organism evidence="8">
    <name type="scientific">Chromera velia CCMP2878</name>
    <dbReference type="NCBI Taxonomy" id="1169474"/>
    <lineage>
        <taxon>Eukaryota</taxon>
        <taxon>Sar</taxon>
        <taxon>Alveolata</taxon>
        <taxon>Colpodellida</taxon>
        <taxon>Chromeraceae</taxon>
        <taxon>Chromera</taxon>
    </lineage>
</organism>
<name>A0A0G4F4R6_9ALVE</name>
<dbReference type="GO" id="GO:0004674">
    <property type="term" value="F:protein serine/threonine kinase activity"/>
    <property type="evidence" value="ECO:0007669"/>
    <property type="project" value="UniProtKB-EC"/>
</dbReference>
<proteinExistence type="predicted"/>
<keyword evidence="3 4" id="KW-0067">ATP-binding</keyword>
<sequence>MDAVARRVGQAFQKGTKIVSPSEDGEPSEEYVLVEPVGKGAYGMVYRAMKMSTKDYFAVKILDLDEEAVAKGKHSTVETAAREVAAHKMLSHPNVIKYYTAFVHQKYLIIVMELADQGSLRQYVRHFGVLSEEVIAYVMKQALTGIAFMHQNDMIHRDIKAANFLLNEQCDVKLADFGLSIGNTAQDKAMSMVGTPYWMAPEVISHGTQTKASDIWSLGITAIEMAIGDPPYAEKNPTKVLFLIAPPEVPSPTLPKEFFPDGPFQDFLYACLNKDPKQRKSAVELLQMPFIKNARDFGSFEEFDDHLRKTHASFKGTDFEKWFLQRREEIKSKRGPERSLEVCHSGKEERKRRKGAERRKKGGWRKTSGLVFQSFPGGKPGGDSPEGIAKLSLTLAKEGRRRAELDAQMLSNRIALLKAEEEKAWKKIQETRKKKTDLDNLRDRADDRQRAKDEFYRNKYTQLRQQQQLVAAERERARAMRDNSKNVISERKAADARSVKTESFDIEQNKRERELFERATKAERAHMIKSQKDEVKRRLEEEQQMKVEAARLEYEAKVAKEETQRARTEAMVAKLEREEAELILRLQNTQVTQRQAYEELEGSLHNSCSSSVVGGTNKPSRSGSARSFQAALGMMNHHLPSRTGSASGGTANTLQAKRSKGTTKTAERKAR</sequence>
<feature type="region of interest" description="Disordered" evidence="6">
    <location>
        <begin position="334"/>
        <end position="364"/>
    </location>
</feature>
<dbReference type="CDD" id="cd05122">
    <property type="entry name" value="PKc_STE"/>
    <property type="match status" value="1"/>
</dbReference>
<dbReference type="GO" id="GO:0005737">
    <property type="term" value="C:cytoplasm"/>
    <property type="evidence" value="ECO:0007669"/>
    <property type="project" value="TreeGrafter"/>
</dbReference>
<evidence type="ECO:0000256" key="3">
    <source>
        <dbReference type="ARBA" id="ARBA00022840"/>
    </source>
</evidence>
<dbReference type="PROSITE" id="PS50011">
    <property type="entry name" value="PROTEIN_KINASE_DOM"/>
    <property type="match status" value="1"/>
</dbReference>
<dbReference type="InterPro" id="IPR050629">
    <property type="entry name" value="STE20/SPS1-PAK"/>
</dbReference>
<dbReference type="PROSITE" id="PS00107">
    <property type="entry name" value="PROTEIN_KINASE_ATP"/>
    <property type="match status" value="1"/>
</dbReference>
<dbReference type="InterPro" id="IPR000719">
    <property type="entry name" value="Prot_kinase_dom"/>
</dbReference>